<dbReference type="EMBL" id="KT428295">
    <property type="protein sequence ID" value="ALK44327.1"/>
    <property type="molecule type" value="Genomic_DNA"/>
</dbReference>
<accession>A0A0P0LXS8</accession>
<protein>
    <recommendedName>
        <fullName evidence="4">Lipoprotein</fullName>
    </recommendedName>
</protein>
<feature type="chain" id="PRO_5006050384" description="Lipoprotein" evidence="2">
    <location>
        <begin position="23"/>
        <end position="62"/>
    </location>
</feature>
<sequence length="62" mass="7068">MHSIKHFSFFFICFLLSVFLSACGSQGDLYQVVEPEPEQNVRVEAPQEKNTDTTTDTIKKSK</sequence>
<feature type="region of interest" description="Disordered" evidence="1">
    <location>
        <begin position="38"/>
        <end position="62"/>
    </location>
</feature>
<keyword evidence="2" id="KW-0732">Signal</keyword>
<proteinExistence type="predicted"/>
<evidence type="ECO:0000313" key="3">
    <source>
        <dbReference type="EMBL" id="ALK44327.1"/>
    </source>
</evidence>
<name>A0A0P0LXS8_9GAMM</name>
<evidence type="ECO:0000256" key="1">
    <source>
        <dbReference type="SAM" id="MobiDB-lite"/>
    </source>
</evidence>
<evidence type="ECO:0008006" key="4">
    <source>
        <dbReference type="Google" id="ProtNLM"/>
    </source>
</evidence>
<organism evidence="3">
    <name type="scientific">Colwellia sp. C1</name>
    <dbReference type="NCBI Taxonomy" id="1737566"/>
    <lineage>
        <taxon>Bacteria</taxon>
        <taxon>Pseudomonadati</taxon>
        <taxon>Pseudomonadota</taxon>
        <taxon>Gammaproteobacteria</taxon>
        <taxon>Alteromonadales</taxon>
        <taxon>Colwelliaceae</taxon>
        <taxon>Colwellia</taxon>
    </lineage>
</organism>
<dbReference type="AlphaFoldDB" id="A0A0P0LXS8"/>
<evidence type="ECO:0000256" key="2">
    <source>
        <dbReference type="SAM" id="SignalP"/>
    </source>
</evidence>
<feature type="compositionally biased region" description="Basic and acidic residues" evidence="1">
    <location>
        <begin position="39"/>
        <end position="62"/>
    </location>
</feature>
<reference evidence="3" key="1">
    <citation type="submission" date="2015-08" db="EMBL/GenBank/DDBJ databases">
        <title>Partial sequence of psychrophilic Colwellia sp.</title>
        <authorList>
            <person name="Pankowski J.A."/>
            <person name="Leong J.S."/>
            <person name="Nano F.E."/>
        </authorList>
    </citation>
    <scope>NUCLEOTIDE SEQUENCE</scope>
    <source>
        <strain evidence="3">C1</strain>
    </source>
</reference>
<dbReference type="PROSITE" id="PS51257">
    <property type="entry name" value="PROKAR_LIPOPROTEIN"/>
    <property type="match status" value="1"/>
</dbReference>
<feature type="signal peptide" evidence="2">
    <location>
        <begin position="1"/>
        <end position="22"/>
    </location>
</feature>